<feature type="compositionally biased region" description="Polar residues" evidence="7">
    <location>
        <begin position="68"/>
        <end position="78"/>
    </location>
</feature>
<sequence length="131" mass="14634">MELFQSGTWQKLQAGAEGAALRQKAITNNIANIDTPNYKAKEVSFQEMLKEESSSQMEAVRTNAKHFSFQNTQNTPSVYEQRGNTYNNNGNNVDIDKEMTELSENQLHYNAIIDRINGKFGGIKSAIRGGS</sequence>
<dbReference type="Proteomes" id="UP000321051">
    <property type="component" value="Unassembled WGS sequence"/>
</dbReference>
<keyword evidence="10" id="KW-1185">Reference proteome</keyword>
<dbReference type="InterPro" id="IPR001444">
    <property type="entry name" value="Flag_bb_rod_N"/>
</dbReference>
<dbReference type="PANTHER" id="PTHR30435:SF12">
    <property type="entry name" value="FLAGELLAR BASAL BODY ROD PROTEIN FLGB"/>
    <property type="match status" value="1"/>
</dbReference>
<name>A0A510Y242_MARHA</name>
<organism evidence="9 10">
    <name type="scientific">Marinococcus halophilus</name>
    <dbReference type="NCBI Taxonomy" id="1371"/>
    <lineage>
        <taxon>Bacteria</taxon>
        <taxon>Bacillati</taxon>
        <taxon>Bacillota</taxon>
        <taxon>Bacilli</taxon>
        <taxon>Bacillales</taxon>
        <taxon>Bacillaceae</taxon>
        <taxon>Marinococcus</taxon>
    </lineage>
</organism>
<evidence type="ECO:0000259" key="8">
    <source>
        <dbReference type="Pfam" id="PF00460"/>
    </source>
</evidence>
<evidence type="ECO:0000256" key="7">
    <source>
        <dbReference type="SAM" id="MobiDB-lite"/>
    </source>
</evidence>
<evidence type="ECO:0000256" key="5">
    <source>
        <dbReference type="ARBA" id="ARBA00024934"/>
    </source>
</evidence>
<comment type="similarity">
    <text evidence="2 6">Belongs to the flagella basal body rod proteins family.</text>
</comment>
<dbReference type="InterPro" id="IPR019776">
    <property type="entry name" value="Flagellar_basal_body_rod_CS"/>
</dbReference>
<dbReference type="GO" id="GO:0030694">
    <property type="term" value="C:bacterial-type flagellum basal body, rod"/>
    <property type="evidence" value="ECO:0007669"/>
    <property type="project" value="InterPro"/>
</dbReference>
<dbReference type="AlphaFoldDB" id="A0A510Y242"/>
<gene>
    <name evidence="9" type="primary">flgB</name>
    <name evidence="9" type="ORF">MHA01_02930</name>
</gene>
<proteinExistence type="inferred from homology"/>
<comment type="subcellular location">
    <subcellularLocation>
        <location evidence="1 6">Bacterial flagellum basal body</location>
    </subcellularLocation>
</comment>
<comment type="subunit">
    <text evidence="6">The basal body constitutes a major portion of the flagellar organelle and consists of a number of rings mounted on a central rod.</text>
</comment>
<dbReference type="InterPro" id="IPR006300">
    <property type="entry name" value="FlgB"/>
</dbReference>
<keyword evidence="9" id="KW-0282">Flagellum</keyword>
<dbReference type="STRING" id="1371.GCA_900166605_02434"/>
<dbReference type="PIRSF" id="PIRSF002889">
    <property type="entry name" value="Rod_FlgB"/>
    <property type="match status" value="1"/>
</dbReference>
<dbReference type="PANTHER" id="PTHR30435">
    <property type="entry name" value="FLAGELLAR PROTEIN"/>
    <property type="match status" value="1"/>
</dbReference>
<comment type="caution">
    <text evidence="9">The sequence shown here is derived from an EMBL/GenBank/DDBJ whole genome shotgun (WGS) entry which is preliminary data.</text>
</comment>
<evidence type="ECO:0000256" key="6">
    <source>
        <dbReference type="PIRNR" id="PIRNR002889"/>
    </source>
</evidence>
<dbReference type="RefSeq" id="WP_079476160.1">
    <property type="nucleotide sequence ID" value="NZ_BJUN01000001.1"/>
</dbReference>
<comment type="function">
    <text evidence="5 6">Structural component of flagellum, the bacterial motility apparatus. Part of the rod structure of flagellar basal body.</text>
</comment>
<evidence type="ECO:0000256" key="2">
    <source>
        <dbReference type="ARBA" id="ARBA00009677"/>
    </source>
</evidence>
<evidence type="ECO:0000256" key="3">
    <source>
        <dbReference type="ARBA" id="ARBA00014376"/>
    </source>
</evidence>
<reference evidence="9 10" key="1">
    <citation type="submission" date="2019-07" db="EMBL/GenBank/DDBJ databases">
        <title>Whole genome shotgun sequence of Marinococcus halophilus NBRC 102359.</title>
        <authorList>
            <person name="Hosoyama A."/>
            <person name="Uohara A."/>
            <person name="Ohji S."/>
            <person name="Ichikawa N."/>
        </authorList>
    </citation>
    <scope>NUCLEOTIDE SEQUENCE [LARGE SCALE GENOMIC DNA]</scope>
    <source>
        <strain evidence="9 10">NBRC 102359</strain>
    </source>
</reference>
<dbReference type="EMBL" id="BJUN01000001">
    <property type="protein sequence ID" value="GEK57388.1"/>
    <property type="molecule type" value="Genomic_DNA"/>
</dbReference>
<keyword evidence="9" id="KW-0966">Cell projection</keyword>
<dbReference type="NCBIfam" id="TIGR01396">
    <property type="entry name" value="FlgB"/>
    <property type="match status" value="1"/>
</dbReference>
<feature type="region of interest" description="Disordered" evidence="7">
    <location>
        <begin position="66"/>
        <end position="92"/>
    </location>
</feature>
<dbReference type="OrthoDB" id="9792068at2"/>
<keyword evidence="9" id="KW-0969">Cilium</keyword>
<evidence type="ECO:0000256" key="4">
    <source>
        <dbReference type="ARBA" id="ARBA00023143"/>
    </source>
</evidence>
<evidence type="ECO:0000313" key="9">
    <source>
        <dbReference type="EMBL" id="GEK57388.1"/>
    </source>
</evidence>
<evidence type="ECO:0000313" key="10">
    <source>
        <dbReference type="Proteomes" id="UP000321051"/>
    </source>
</evidence>
<dbReference type="GO" id="GO:0071978">
    <property type="term" value="P:bacterial-type flagellum-dependent swarming motility"/>
    <property type="evidence" value="ECO:0007669"/>
    <property type="project" value="TreeGrafter"/>
</dbReference>
<dbReference type="PROSITE" id="PS00588">
    <property type="entry name" value="FLAGELLA_BB_ROD"/>
    <property type="match status" value="1"/>
</dbReference>
<evidence type="ECO:0000256" key="1">
    <source>
        <dbReference type="ARBA" id="ARBA00004117"/>
    </source>
</evidence>
<accession>A0A510Y242</accession>
<feature type="domain" description="Flagellar basal body rod protein N-terminal" evidence="8">
    <location>
        <begin position="19"/>
        <end position="39"/>
    </location>
</feature>
<protein>
    <recommendedName>
        <fullName evidence="3 6">Flagellar basal body rod protein FlgB</fullName>
    </recommendedName>
</protein>
<dbReference type="Pfam" id="PF00460">
    <property type="entry name" value="Flg_bb_rod"/>
    <property type="match status" value="1"/>
</dbReference>
<feature type="compositionally biased region" description="Low complexity" evidence="7">
    <location>
        <begin position="83"/>
        <end position="92"/>
    </location>
</feature>
<keyword evidence="4 6" id="KW-0975">Bacterial flagellum</keyword>